<dbReference type="SMART" id="SM00388">
    <property type="entry name" value="HisKA"/>
    <property type="match status" value="1"/>
</dbReference>
<keyword evidence="8" id="KW-0902">Two-component regulatory system</keyword>
<dbReference type="CDD" id="cd00082">
    <property type="entry name" value="HisKA"/>
    <property type="match status" value="1"/>
</dbReference>
<keyword evidence="10" id="KW-1133">Transmembrane helix</keyword>
<dbReference type="InterPro" id="IPR013655">
    <property type="entry name" value="PAS_fold_3"/>
</dbReference>
<dbReference type="Pfam" id="PF02518">
    <property type="entry name" value="HATPase_c"/>
    <property type="match status" value="1"/>
</dbReference>
<dbReference type="InterPro" id="IPR005467">
    <property type="entry name" value="His_kinase_dom"/>
</dbReference>
<keyword evidence="15" id="KW-1185">Reference proteome</keyword>
<dbReference type="InterPro" id="IPR035965">
    <property type="entry name" value="PAS-like_dom_sf"/>
</dbReference>
<keyword evidence="9" id="KW-0175">Coiled coil</keyword>
<dbReference type="EMBL" id="SUMF01000001">
    <property type="protein sequence ID" value="TJZ78845.1"/>
    <property type="molecule type" value="Genomic_DNA"/>
</dbReference>
<dbReference type="InterPro" id="IPR001610">
    <property type="entry name" value="PAC"/>
</dbReference>
<feature type="domain" description="PAC" evidence="13">
    <location>
        <begin position="385"/>
        <end position="435"/>
    </location>
</feature>
<dbReference type="Pfam" id="PF00989">
    <property type="entry name" value="PAS"/>
    <property type="match status" value="1"/>
</dbReference>
<evidence type="ECO:0000256" key="8">
    <source>
        <dbReference type="ARBA" id="ARBA00023012"/>
    </source>
</evidence>
<evidence type="ECO:0000256" key="2">
    <source>
        <dbReference type="ARBA" id="ARBA00012438"/>
    </source>
</evidence>
<gene>
    <name evidence="14" type="ORF">FAZ21_00735</name>
</gene>
<dbReference type="AlphaFoldDB" id="A0A4U0QBU1"/>
<evidence type="ECO:0000256" key="7">
    <source>
        <dbReference type="ARBA" id="ARBA00022840"/>
    </source>
</evidence>
<dbReference type="InterPro" id="IPR000014">
    <property type="entry name" value="PAS"/>
</dbReference>
<comment type="catalytic activity">
    <reaction evidence="1">
        <text>ATP + protein L-histidine = ADP + protein N-phospho-L-histidine.</text>
        <dbReference type="EC" id="2.7.13.3"/>
    </reaction>
</comment>
<evidence type="ECO:0000256" key="3">
    <source>
        <dbReference type="ARBA" id="ARBA00022553"/>
    </source>
</evidence>
<evidence type="ECO:0000259" key="11">
    <source>
        <dbReference type="PROSITE" id="PS50109"/>
    </source>
</evidence>
<dbReference type="CDD" id="cd00130">
    <property type="entry name" value="PAS"/>
    <property type="match status" value="2"/>
</dbReference>
<dbReference type="OrthoDB" id="9812260at2"/>
<dbReference type="PROSITE" id="PS50113">
    <property type="entry name" value="PAC"/>
    <property type="match status" value="2"/>
</dbReference>
<dbReference type="Gene3D" id="3.30.565.10">
    <property type="entry name" value="Histidine kinase-like ATPase, C-terminal domain"/>
    <property type="match status" value="1"/>
</dbReference>
<evidence type="ECO:0000256" key="1">
    <source>
        <dbReference type="ARBA" id="ARBA00000085"/>
    </source>
</evidence>
<evidence type="ECO:0000259" key="12">
    <source>
        <dbReference type="PROSITE" id="PS50112"/>
    </source>
</evidence>
<dbReference type="NCBIfam" id="TIGR00229">
    <property type="entry name" value="sensory_box"/>
    <property type="match status" value="2"/>
</dbReference>
<dbReference type="GO" id="GO:0006355">
    <property type="term" value="P:regulation of DNA-templated transcription"/>
    <property type="evidence" value="ECO:0007669"/>
    <property type="project" value="InterPro"/>
</dbReference>
<feature type="domain" description="PAS" evidence="12">
    <location>
        <begin position="307"/>
        <end position="382"/>
    </location>
</feature>
<accession>A0A4U0QBU1</accession>
<dbReference type="SUPFAM" id="SSF55874">
    <property type="entry name" value="ATPase domain of HSP90 chaperone/DNA topoisomerase II/histidine kinase"/>
    <property type="match status" value="1"/>
</dbReference>
<dbReference type="InterPro" id="IPR013767">
    <property type="entry name" value="PAS_fold"/>
</dbReference>
<name>A0A4U0QBU1_9NEIS</name>
<dbReference type="PANTHER" id="PTHR43065:SF47">
    <property type="match status" value="1"/>
</dbReference>
<dbReference type="GO" id="GO:0000155">
    <property type="term" value="F:phosphorelay sensor kinase activity"/>
    <property type="evidence" value="ECO:0007669"/>
    <property type="project" value="InterPro"/>
</dbReference>
<dbReference type="RefSeq" id="WP_136771360.1">
    <property type="nucleotide sequence ID" value="NZ_SUMF01000001.1"/>
</dbReference>
<dbReference type="Gene3D" id="3.30.450.20">
    <property type="entry name" value="PAS domain"/>
    <property type="match status" value="2"/>
</dbReference>
<feature type="coiled-coil region" evidence="9">
    <location>
        <begin position="554"/>
        <end position="599"/>
    </location>
</feature>
<evidence type="ECO:0000256" key="6">
    <source>
        <dbReference type="ARBA" id="ARBA00022777"/>
    </source>
</evidence>
<evidence type="ECO:0000256" key="4">
    <source>
        <dbReference type="ARBA" id="ARBA00022679"/>
    </source>
</evidence>
<evidence type="ECO:0000259" key="13">
    <source>
        <dbReference type="PROSITE" id="PS50113"/>
    </source>
</evidence>
<feature type="domain" description="PAS" evidence="12">
    <location>
        <begin position="436"/>
        <end position="482"/>
    </location>
</feature>
<keyword evidence="10" id="KW-0472">Membrane</keyword>
<protein>
    <recommendedName>
        <fullName evidence="2">histidine kinase</fullName>
        <ecNumber evidence="2">2.7.13.3</ecNumber>
    </recommendedName>
</protein>
<proteinExistence type="predicted"/>
<dbReference type="InterPro" id="IPR004358">
    <property type="entry name" value="Sig_transdc_His_kin-like_C"/>
</dbReference>
<feature type="transmembrane region" description="Helical" evidence="10">
    <location>
        <begin position="264"/>
        <end position="284"/>
    </location>
</feature>
<reference evidence="14 15" key="1">
    <citation type="submission" date="2019-04" db="EMBL/GenBank/DDBJ databases">
        <title>Chitiniphilus eburnea sp. nov., a novel chitinolytic bacterium isolated from aquaculture sludge.</title>
        <authorList>
            <person name="Sheng M."/>
        </authorList>
    </citation>
    <scope>NUCLEOTIDE SEQUENCE [LARGE SCALE GENOMIC DNA]</scope>
    <source>
        <strain evidence="14 15">HX-2-15</strain>
    </source>
</reference>
<dbReference type="SUPFAM" id="SSF47384">
    <property type="entry name" value="Homodimeric domain of signal transducing histidine kinase"/>
    <property type="match status" value="1"/>
</dbReference>
<keyword evidence="3" id="KW-0597">Phosphoprotein</keyword>
<dbReference type="Gene3D" id="1.10.287.130">
    <property type="match status" value="1"/>
</dbReference>
<dbReference type="Proteomes" id="UP000310016">
    <property type="component" value="Unassembled WGS sequence"/>
</dbReference>
<evidence type="ECO:0000256" key="9">
    <source>
        <dbReference type="SAM" id="Coils"/>
    </source>
</evidence>
<feature type="domain" description="Histidine kinase" evidence="11">
    <location>
        <begin position="608"/>
        <end position="840"/>
    </location>
</feature>
<dbReference type="EC" id="2.7.13.3" evidence="2"/>
<dbReference type="InterPro" id="IPR036097">
    <property type="entry name" value="HisK_dim/P_sf"/>
</dbReference>
<keyword evidence="6" id="KW-0418">Kinase</keyword>
<dbReference type="InterPro" id="IPR036890">
    <property type="entry name" value="HATPase_C_sf"/>
</dbReference>
<dbReference type="PROSITE" id="PS50112">
    <property type="entry name" value="PAS"/>
    <property type="match status" value="2"/>
</dbReference>
<dbReference type="PANTHER" id="PTHR43065">
    <property type="entry name" value="SENSOR HISTIDINE KINASE"/>
    <property type="match status" value="1"/>
</dbReference>
<evidence type="ECO:0000256" key="10">
    <source>
        <dbReference type="SAM" id="Phobius"/>
    </source>
</evidence>
<sequence>MSFRSRLYPLLRLAILLLTLALCVACFVCAAWLERSANQAQYARAQQDAQRTTSLLNGWIDTRRQALRGMAALFIGSDDVDAHEFAKAADALQNSADDGNRLPLAYAEVDQQRKLRIVYSAGLEQLPPGLDVSDKPALTQTLQYATEENRSTRLGPLFTTVLGDWRAYHVYPMVHHDRHSLVLTPIDFVSMVDTLPSNGMLLRLAISVDGEPPRFVFGDDRRAPGSLFTIPVRQSRVGATWYWYWDVLPGYVGDQWYVHSLANLIRYGGLVALLSLCMAALILLELYARSQRREAELAQAHAKLEESEHHYRTLVDQMPGTVFRCRIDPDWTMLYLSPGIVTLTGLQPEDLVHNRSRSFNSLIHPDDQGPVRHKVQYALLDETPYEVEYRIQSPDGRTRWVYERGRATHIGMERYVDGVLLDISERKEAETQRENAIRTLRAIINNTPNVAIQGYDPDGRVLFWNHASEKLFGWSEEEAIGQLASDFMFTEVDHHNFVGVLHHIAATGEATEPTEWPVQRRDGTQAWTLSTQFAIGLEDDKTGFVCMDVDITVRKQYEDELRRTRDRLEESVVERTRELSEANDELKHAMHQLVQSEKLASLGNLVAGIAHELNTPLGNTVTVSSTLRQKVAEFETLLNENRLKRSELGSFVATCTEAAMLIEKSAQRASELISNFKQVAVDTASTRRRDFDLKQTVEEVLSTLRPQFKHSPHQVMTDLPANVHLQSYPGPLEQIITNLVTNSLTHAFPDGRAGTIRISMADVNDNQVQLVYEDDGIGIPDALKRRVFDPFFTTRLGLGGSGLGLYIVYNLVHSVLGGRLELSPGEGAGVRFILTLPRIAPLPQENPTHD</sequence>
<keyword evidence="4" id="KW-0808">Transferase</keyword>
<dbReference type="PRINTS" id="PR00344">
    <property type="entry name" value="BCTRLSENSOR"/>
</dbReference>
<dbReference type="CDD" id="cd00075">
    <property type="entry name" value="HATPase"/>
    <property type="match status" value="1"/>
</dbReference>
<dbReference type="SMART" id="SM00086">
    <property type="entry name" value="PAC"/>
    <property type="match status" value="2"/>
</dbReference>
<evidence type="ECO:0000256" key="5">
    <source>
        <dbReference type="ARBA" id="ARBA00022741"/>
    </source>
</evidence>
<dbReference type="GO" id="GO:0005524">
    <property type="term" value="F:ATP binding"/>
    <property type="evidence" value="ECO:0007669"/>
    <property type="project" value="UniProtKB-KW"/>
</dbReference>
<feature type="domain" description="PAC" evidence="13">
    <location>
        <begin position="512"/>
        <end position="563"/>
    </location>
</feature>
<dbReference type="SMART" id="SM00091">
    <property type="entry name" value="PAS"/>
    <property type="match status" value="2"/>
</dbReference>
<dbReference type="InterPro" id="IPR000700">
    <property type="entry name" value="PAS-assoc_C"/>
</dbReference>
<dbReference type="PROSITE" id="PS50109">
    <property type="entry name" value="HIS_KIN"/>
    <property type="match status" value="1"/>
</dbReference>
<dbReference type="SUPFAM" id="SSF55785">
    <property type="entry name" value="PYP-like sensor domain (PAS domain)"/>
    <property type="match status" value="2"/>
</dbReference>
<dbReference type="InterPro" id="IPR003594">
    <property type="entry name" value="HATPase_dom"/>
</dbReference>
<dbReference type="InterPro" id="IPR003661">
    <property type="entry name" value="HisK_dim/P_dom"/>
</dbReference>
<keyword evidence="10" id="KW-0812">Transmembrane</keyword>
<keyword evidence="5" id="KW-0547">Nucleotide-binding</keyword>
<dbReference type="SMART" id="SM00387">
    <property type="entry name" value="HATPase_c"/>
    <property type="match status" value="1"/>
</dbReference>
<evidence type="ECO:0000313" key="15">
    <source>
        <dbReference type="Proteomes" id="UP000310016"/>
    </source>
</evidence>
<dbReference type="Pfam" id="PF08447">
    <property type="entry name" value="PAS_3"/>
    <property type="match status" value="1"/>
</dbReference>
<comment type="caution">
    <text evidence="14">The sequence shown here is derived from an EMBL/GenBank/DDBJ whole genome shotgun (WGS) entry which is preliminary data.</text>
</comment>
<evidence type="ECO:0000313" key="14">
    <source>
        <dbReference type="EMBL" id="TJZ78845.1"/>
    </source>
</evidence>
<keyword evidence="7" id="KW-0067">ATP-binding</keyword>
<organism evidence="14 15">
    <name type="scientific">Chitiniphilus eburneus</name>
    <dbReference type="NCBI Taxonomy" id="2571148"/>
    <lineage>
        <taxon>Bacteria</taxon>
        <taxon>Pseudomonadati</taxon>
        <taxon>Pseudomonadota</taxon>
        <taxon>Betaproteobacteria</taxon>
        <taxon>Neisseriales</taxon>
        <taxon>Chitinibacteraceae</taxon>
        <taxon>Chitiniphilus</taxon>
    </lineage>
</organism>